<dbReference type="Gene3D" id="3.80.10.10">
    <property type="entry name" value="Ribonuclease Inhibitor"/>
    <property type="match status" value="2"/>
</dbReference>
<dbReference type="InterPro" id="IPR029071">
    <property type="entry name" value="Ubiquitin-like_domsf"/>
</dbReference>
<dbReference type="SMART" id="SM00367">
    <property type="entry name" value="LRR_CC"/>
    <property type="match status" value="3"/>
</dbReference>
<organism evidence="2 3">
    <name type="scientific">Mesorhabditis belari</name>
    <dbReference type="NCBI Taxonomy" id="2138241"/>
    <lineage>
        <taxon>Eukaryota</taxon>
        <taxon>Metazoa</taxon>
        <taxon>Ecdysozoa</taxon>
        <taxon>Nematoda</taxon>
        <taxon>Chromadorea</taxon>
        <taxon>Rhabditida</taxon>
        <taxon>Rhabditina</taxon>
        <taxon>Rhabditomorpha</taxon>
        <taxon>Rhabditoidea</taxon>
        <taxon>Rhabditidae</taxon>
        <taxon>Mesorhabditinae</taxon>
        <taxon>Mesorhabditis</taxon>
    </lineage>
</organism>
<dbReference type="Proteomes" id="UP000887575">
    <property type="component" value="Unassembled WGS sequence"/>
</dbReference>
<accession>A0AAF3EIM1</accession>
<dbReference type="SUPFAM" id="SSF54236">
    <property type="entry name" value="Ubiquitin-like"/>
    <property type="match status" value="1"/>
</dbReference>
<dbReference type="Pfam" id="PF00240">
    <property type="entry name" value="ubiquitin"/>
    <property type="match status" value="1"/>
</dbReference>
<sequence length="366" mass="40221">MVNVTFKTITSQQFNIDVDGETVIGDLKRNIEQSQGANDYPADSMKLIYNGKPNLILRVRLFGHRLEQLYLDGCTRVDEMAIEDLCTNSSQLKELRLNDCYRITDSCISMISRTVELSHLSRITGLVEIAFDYNPLVCDELIGHLVENAKGLRCVSLANSGSDQSISTDGLRKLANLRDLEQVDLSSLAAVRSPVLVDLCSKCTKLELIQHKSTKAQKKKKAQKLKHLDLSGSILITSNSIQEIIKAFPSTTGLSTITVVVGGTAAETGELRVRGSRVAIDFSDYSALVGMATSQSATSSYSLGDSDDDVSEDDFDVLTAQRSFYIDAVYGEDDSPVLESKTEILEWATKEAKNLGLIEQICVLQF</sequence>
<proteinExistence type="predicted"/>
<dbReference type="InterPro" id="IPR000626">
    <property type="entry name" value="Ubiquitin-like_dom"/>
</dbReference>
<feature type="domain" description="Ubiquitin-like" evidence="1">
    <location>
        <begin position="2"/>
        <end position="52"/>
    </location>
</feature>
<reference evidence="3" key="1">
    <citation type="submission" date="2024-02" db="UniProtKB">
        <authorList>
            <consortium name="WormBaseParasite"/>
        </authorList>
    </citation>
    <scope>IDENTIFICATION</scope>
</reference>
<name>A0AAF3EIM1_9BILA</name>
<dbReference type="InterPro" id="IPR006553">
    <property type="entry name" value="Leu-rich_rpt_Cys-con_subtyp"/>
</dbReference>
<dbReference type="WBParaSite" id="MBELARI_LOCUS13647">
    <property type="protein sequence ID" value="MBELARI_LOCUS13647"/>
    <property type="gene ID" value="MBELARI_LOCUS13647"/>
</dbReference>
<dbReference type="AlphaFoldDB" id="A0AAF3EIM1"/>
<evidence type="ECO:0000313" key="3">
    <source>
        <dbReference type="WBParaSite" id="MBELARI_LOCUS13647"/>
    </source>
</evidence>
<protein>
    <recommendedName>
        <fullName evidence="1">Ubiquitin-like domain-containing protein</fullName>
    </recommendedName>
</protein>
<dbReference type="Gene3D" id="3.10.20.90">
    <property type="entry name" value="Phosphatidylinositol 3-kinase Catalytic Subunit, Chain A, domain 1"/>
    <property type="match status" value="1"/>
</dbReference>
<dbReference type="SUPFAM" id="SSF52047">
    <property type="entry name" value="RNI-like"/>
    <property type="match status" value="1"/>
</dbReference>
<keyword evidence="2" id="KW-1185">Reference proteome</keyword>
<dbReference type="InterPro" id="IPR032675">
    <property type="entry name" value="LRR_dom_sf"/>
</dbReference>
<dbReference type="PROSITE" id="PS50053">
    <property type="entry name" value="UBIQUITIN_2"/>
    <property type="match status" value="1"/>
</dbReference>
<evidence type="ECO:0000313" key="2">
    <source>
        <dbReference type="Proteomes" id="UP000887575"/>
    </source>
</evidence>
<evidence type="ECO:0000259" key="1">
    <source>
        <dbReference type="PROSITE" id="PS50053"/>
    </source>
</evidence>